<evidence type="ECO:0000313" key="2">
    <source>
        <dbReference type="Proteomes" id="UP001157502"/>
    </source>
</evidence>
<reference evidence="1" key="1">
    <citation type="submission" date="2021-05" db="EMBL/GenBank/DDBJ databases">
        <authorList>
            <person name="Pan Q."/>
            <person name="Jouanno E."/>
            <person name="Zahm M."/>
            <person name="Klopp C."/>
            <person name="Cabau C."/>
            <person name="Louis A."/>
            <person name="Berthelot C."/>
            <person name="Parey E."/>
            <person name="Roest Crollius H."/>
            <person name="Montfort J."/>
            <person name="Robinson-Rechavi M."/>
            <person name="Bouchez O."/>
            <person name="Lampietro C."/>
            <person name="Lopez Roques C."/>
            <person name="Donnadieu C."/>
            <person name="Postlethwait J."/>
            <person name="Bobe J."/>
            <person name="Dillon D."/>
            <person name="Chandos A."/>
            <person name="von Hippel F."/>
            <person name="Guiguen Y."/>
        </authorList>
    </citation>
    <scope>NUCLEOTIDE SEQUENCE</scope>
    <source>
        <strain evidence="1">YG-Jan2019</strain>
    </source>
</reference>
<evidence type="ECO:0000313" key="1">
    <source>
        <dbReference type="EMBL" id="KAJ7988829.1"/>
    </source>
</evidence>
<keyword evidence="2" id="KW-1185">Reference proteome</keyword>
<sequence>MLSHGYKVHINTLILDTLDLLRFTYRPSRSTAANTLQIAVPARSVKTAERRAQLPAAERNSPQQSAVLTGDQSGDMMKSSG</sequence>
<gene>
    <name evidence="1" type="ORF">DPEC_G00313250</name>
</gene>
<organism evidence="1 2">
    <name type="scientific">Dallia pectoralis</name>
    <name type="common">Alaska blackfish</name>
    <dbReference type="NCBI Taxonomy" id="75939"/>
    <lineage>
        <taxon>Eukaryota</taxon>
        <taxon>Metazoa</taxon>
        <taxon>Chordata</taxon>
        <taxon>Craniata</taxon>
        <taxon>Vertebrata</taxon>
        <taxon>Euteleostomi</taxon>
        <taxon>Actinopterygii</taxon>
        <taxon>Neopterygii</taxon>
        <taxon>Teleostei</taxon>
        <taxon>Protacanthopterygii</taxon>
        <taxon>Esociformes</taxon>
        <taxon>Umbridae</taxon>
        <taxon>Dallia</taxon>
    </lineage>
</organism>
<name>A0ACC2FBX0_DALPE</name>
<dbReference type="EMBL" id="CM055757">
    <property type="protein sequence ID" value="KAJ7988829.1"/>
    <property type="molecule type" value="Genomic_DNA"/>
</dbReference>
<dbReference type="Proteomes" id="UP001157502">
    <property type="component" value="Chromosome 30"/>
</dbReference>
<protein>
    <submittedName>
        <fullName evidence="1">Uncharacterized protein</fullName>
    </submittedName>
</protein>
<proteinExistence type="predicted"/>
<accession>A0ACC2FBX0</accession>
<comment type="caution">
    <text evidence="1">The sequence shown here is derived from an EMBL/GenBank/DDBJ whole genome shotgun (WGS) entry which is preliminary data.</text>
</comment>